<keyword evidence="1" id="KW-1133">Transmembrane helix</keyword>
<reference evidence="2 3" key="1">
    <citation type="submission" date="2021-04" db="EMBL/GenBank/DDBJ databases">
        <authorList>
            <person name="Bliznina A."/>
        </authorList>
    </citation>
    <scope>NUCLEOTIDE SEQUENCE [LARGE SCALE GENOMIC DNA]</scope>
</reference>
<proteinExistence type="predicted"/>
<evidence type="ECO:0000256" key="1">
    <source>
        <dbReference type="SAM" id="Phobius"/>
    </source>
</evidence>
<dbReference type="Proteomes" id="UP001158576">
    <property type="component" value="Chromosome XSR"/>
</dbReference>
<feature type="transmembrane region" description="Helical" evidence="1">
    <location>
        <begin position="163"/>
        <end position="182"/>
    </location>
</feature>
<keyword evidence="1" id="KW-0472">Membrane</keyword>
<protein>
    <submittedName>
        <fullName evidence="2">Oidioi.mRNA.OKI2018_I69.XSR.g15277.t1.cds</fullName>
    </submittedName>
</protein>
<keyword evidence="3" id="KW-1185">Reference proteome</keyword>
<dbReference type="EMBL" id="OU015569">
    <property type="protein sequence ID" value="CAG5097890.1"/>
    <property type="molecule type" value="Genomic_DNA"/>
</dbReference>
<gene>
    <name evidence="2" type="ORF">OKIOD_LOCUS6835</name>
</gene>
<sequence length="188" mass="21552">METRNGVPKNSIPCYDGGFFTSRTELTLKNISRDKKVAYSFKGRGNETGITLKGQKKGFMMPGEHQSLQVVMQNKPQGSNNLCIFWEVHEFESTIQFENCLQKKCESFFNRVRIVPPEKPSQAIEEMDSSIASLNSSFTTISSQREVDLRDLSARFDQMQRQIRLVIIFSVILLVLALYLAFEIQRLN</sequence>
<accession>A0ABN7SLG4</accession>
<evidence type="ECO:0000313" key="2">
    <source>
        <dbReference type="EMBL" id="CAG5097890.1"/>
    </source>
</evidence>
<name>A0ABN7SLG4_OIKDI</name>
<organism evidence="2 3">
    <name type="scientific">Oikopleura dioica</name>
    <name type="common">Tunicate</name>
    <dbReference type="NCBI Taxonomy" id="34765"/>
    <lineage>
        <taxon>Eukaryota</taxon>
        <taxon>Metazoa</taxon>
        <taxon>Chordata</taxon>
        <taxon>Tunicata</taxon>
        <taxon>Appendicularia</taxon>
        <taxon>Copelata</taxon>
        <taxon>Oikopleuridae</taxon>
        <taxon>Oikopleura</taxon>
    </lineage>
</organism>
<evidence type="ECO:0000313" key="3">
    <source>
        <dbReference type="Proteomes" id="UP001158576"/>
    </source>
</evidence>
<keyword evidence="1" id="KW-0812">Transmembrane</keyword>